<dbReference type="InterPro" id="IPR011152">
    <property type="entry name" value="Pesterase_MJ0912"/>
</dbReference>
<evidence type="ECO:0000313" key="3">
    <source>
        <dbReference type="EMBL" id="QDU70113.1"/>
    </source>
</evidence>
<name>A0A518BT14_9BACT</name>
<dbReference type="InterPro" id="IPR029052">
    <property type="entry name" value="Metallo-depent_PP-like"/>
</dbReference>
<sequence>MKYGVLGDVHSNLSALEEALAEMDRRGVDVVVSVGDVVGYGAAPSETIQLLRDRNVWVVKGNHDAACVGDEDDRYFNRYAREAVRWTRSTLGGDELDWLRALPMTLELEHCHVAHGTLDSPEAYEYTLGVQNARPSIDHMSKQVCFVGHSHIPVTILLPSESPTRVALAPDPFLDLTEAHRAIVNVGSVGQPRDEDPRLAMGIYDVDAATIEIVRREYDIEREAARIRAAGLPNVLADRLWLGL</sequence>
<organism evidence="3 4">
    <name type="scientific">Engelhardtia mirabilis</name>
    <dbReference type="NCBI Taxonomy" id="2528011"/>
    <lineage>
        <taxon>Bacteria</taxon>
        <taxon>Pseudomonadati</taxon>
        <taxon>Planctomycetota</taxon>
        <taxon>Planctomycetia</taxon>
        <taxon>Planctomycetia incertae sedis</taxon>
        <taxon>Engelhardtia</taxon>
    </lineage>
</organism>
<dbReference type="InterPro" id="IPR024654">
    <property type="entry name" value="Calcineurin-like_PHP_lpxH"/>
</dbReference>
<dbReference type="SUPFAM" id="SSF56300">
    <property type="entry name" value="Metallo-dependent phosphatases"/>
    <property type="match status" value="1"/>
</dbReference>
<gene>
    <name evidence="3" type="ORF">Pla133_52360</name>
</gene>
<reference evidence="3 4" key="1">
    <citation type="submission" date="2019-02" db="EMBL/GenBank/DDBJ databases">
        <title>Deep-cultivation of Planctomycetes and their phenomic and genomic characterization uncovers novel biology.</title>
        <authorList>
            <person name="Wiegand S."/>
            <person name="Jogler M."/>
            <person name="Boedeker C."/>
            <person name="Pinto D."/>
            <person name="Vollmers J."/>
            <person name="Rivas-Marin E."/>
            <person name="Kohn T."/>
            <person name="Peeters S.H."/>
            <person name="Heuer A."/>
            <person name="Rast P."/>
            <person name="Oberbeckmann S."/>
            <person name="Bunk B."/>
            <person name="Jeske O."/>
            <person name="Meyerdierks A."/>
            <person name="Storesund J.E."/>
            <person name="Kallscheuer N."/>
            <person name="Luecker S."/>
            <person name="Lage O.M."/>
            <person name="Pohl T."/>
            <person name="Merkel B.J."/>
            <person name="Hornburger P."/>
            <person name="Mueller R.-W."/>
            <person name="Bruemmer F."/>
            <person name="Labrenz M."/>
            <person name="Spormann A.M."/>
            <person name="Op den Camp H."/>
            <person name="Overmann J."/>
            <person name="Amann R."/>
            <person name="Jetten M.S.M."/>
            <person name="Mascher T."/>
            <person name="Medema M.H."/>
            <person name="Devos D.P."/>
            <person name="Kaster A.-K."/>
            <person name="Ovreas L."/>
            <person name="Rohde M."/>
            <person name="Galperin M.Y."/>
            <person name="Jogler C."/>
        </authorList>
    </citation>
    <scope>NUCLEOTIDE SEQUENCE [LARGE SCALE GENOMIC DNA]</scope>
    <source>
        <strain evidence="3 4">Pla133</strain>
    </source>
</reference>
<dbReference type="RefSeq" id="WP_419191961.1">
    <property type="nucleotide sequence ID" value="NZ_CP036287.1"/>
</dbReference>
<dbReference type="PANTHER" id="PTHR42850">
    <property type="entry name" value="METALLOPHOSPHOESTERASE"/>
    <property type="match status" value="1"/>
</dbReference>
<dbReference type="PIRSF" id="PIRSF000883">
    <property type="entry name" value="Pesterase_MJ0912"/>
    <property type="match status" value="1"/>
</dbReference>
<dbReference type="PANTHER" id="PTHR42850:SF2">
    <property type="entry name" value="BLL5683 PROTEIN"/>
    <property type="match status" value="1"/>
</dbReference>
<dbReference type="Proteomes" id="UP000316921">
    <property type="component" value="Chromosome"/>
</dbReference>
<dbReference type="AlphaFoldDB" id="A0A518BT14"/>
<dbReference type="GO" id="GO:0005737">
    <property type="term" value="C:cytoplasm"/>
    <property type="evidence" value="ECO:0007669"/>
    <property type="project" value="TreeGrafter"/>
</dbReference>
<dbReference type="InterPro" id="IPR050126">
    <property type="entry name" value="Ap4A_hydrolase"/>
</dbReference>
<dbReference type="Gene3D" id="3.60.21.10">
    <property type="match status" value="1"/>
</dbReference>
<evidence type="ECO:0000313" key="4">
    <source>
        <dbReference type="Proteomes" id="UP000316921"/>
    </source>
</evidence>
<dbReference type="EMBL" id="CP036287">
    <property type="protein sequence ID" value="QDU70113.1"/>
    <property type="molecule type" value="Genomic_DNA"/>
</dbReference>
<evidence type="ECO:0000256" key="1">
    <source>
        <dbReference type="ARBA" id="ARBA00008950"/>
    </source>
</evidence>
<protein>
    <submittedName>
        <fullName evidence="3">Phosphodiesterase</fullName>
    </submittedName>
</protein>
<dbReference type="Pfam" id="PF12850">
    <property type="entry name" value="Metallophos_2"/>
    <property type="match status" value="1"/>
</dbReference>
<dbReference type="GO" id="GO:0016791">
    <property type="term" value="F:phosphatase activity"/>
    <property type="evidence" value="ECO:0007669"/>
    <property type="project" value="TreeGrafter"/>
</dbReference>
<dbReference type="KEGG" id="pbap:Pla133_52360"/>
<comment type="similarity">
    <text evidence="1">Belongs to the metallophosphoesterase superfamily. YfcE family.</text>
</comment>
<proteinExistence type="inferred from homology"/>
<feature type="domain" description="Calcineurin-like phosphoesterase" evidence="2">
    <location>
        <begin position="1"/>
        <end position="207"/>
    </location>
</feature>
<keyword evidence="4" id="KW-1185">Reference proteome</keyword>
<accession>A0A518BT14</accession>
<evidence type="ECO:0000259" key="2">
    <source>
        <dbReference type="Pfam" id="PF12850"/>
    </source>
</evidence>